<proteinExistence type="predicted"/>
<accession>A0ACC3S7B9</accession>
<sequence length="295" mass="32695">MPKEPRLSFTATHRVSPMATNKLQRSASSANQSSLSRNTAVWSSADDEILLSARASGMNWQPIASKNFPTRTANACRKRHERLMERRNVEDWDGEKLEMLGREYMEVRREMWGLLAARLGERWAVIEAKCMEKGLKNLQNAARSAHKRASADDATADHRGNDDHEGDSGIGVSDAEMEAGDAIASTSNSSGANHPFAVSNVQSQVQPQPQPQALQQTRPLQPFVQVRVPIPPPMPLYEPPPQVWARSNTVPRIAPQPTYSAVRFQREHQSHSPPQSQRAAVSIQSMLASPEVPRA</sequence>
<dbReference type="Proteomes" id="UP001320706">
    <property type="component" value="Unassembled WGS sequence"/>
</dbReference>
<protein>
    <submittedName>
        <fullName evidence="1">Uncharacterized protein</fullName>
    </submittedName>
</protein>
<organism evidence="1 2">
    <name type="scientific">Zalaria obscura</name>
    <dbReference type="NCBI Taxonomy" id="2024903"/>
    <lineage>
        <taxon>Eukaryota</taxon>
        <taxon>Fungi</taxon>
        <taxon>Dikarya</taxon>
        <taxon>Ascomycota</taxon>
        <taxon>Pezizomycotina</taxon>
        <taxon>Dothideomycetes</taxon>
        <taxon>Dothideomycetidae</taxon>
        <taxon>Dothideales</taxon>
        <taxon>Zalariaceae</taxon>
        <taxon>Zalaria</taxon>
    </lineage>
</organism>
<evidence type="ECO:0000313" key="2">
    <source>
        <dbReference type="Proteomes" id="UP001320706"/>
    </source>
</evidence>
<gene>
    <name evidence="1" type="ORF">M8818_006244</name>
</gene>
<comment type="caution">
    <text evidence="1">The sequence shown here is derived from an EMBL/GenBank/DDBJ whole genome shotgun (WGS) entry which is preliminary data.</text>
</comment>
<name>A0ACC3S7B9_9PEZI</name>
<keyword evidence="2" id="KW-1185">Reference proteome</keyword>
<reference evidence="1" key="1">
    <citation type="submission" date="2024-02" db="EMBL/GenBank/DDBJ databases">
        <title>Metagenome Assembled Genome of Zalaria obscura JY119.</title>
        <authorList>
            <person name="Vighnesh L."/>
            <person name="Jagadeeshwari U."/>
            <person name="Venkata Ramana C."/>
            <person name="Sasikala C."/>
        </authorList>
    </citation>
    <scope>NUCLEOTIDE SEQUENCE</scope>
    <source>
        <strain evidence="1">JY119</strain>
    </source>
</reference>
<dbReference type="EMBL" id="JAMKPW020000038">
    <property type="protein sequence ID" value="KAK8200925.1"/>
    <property type="molecule type" value="Genomic_DNA"/>
</dbReference>
<evidence type="ECO:0000313" key="1">
    <source>
        <dbReference type="EMBL" id="KAK8200925.1"/>
    </source>
</evidence>